<evidence type="ECO:0000259" key="3">
    <source>
        <dbReference type="Pfam" id="PF02826"/>
    </source>
</evidence>
<reference evidence="4" key="1">
    <citation type="journal article" date="2014" name="Int. J. Syst. Evol. Microbiol.">
        <title>Complete genome sequence of Corynebacterium casei LMG S-19264T (=DSM 44701T), isolated from a smear-ripened cheese.</title>
        <authorList>
            <consortium name="US DOE Joint Genome Institute (JGI-PGF)"/>
            <person name="Walter F."/>
            <person name="Albersmeier A."/>
            <person name="Kalinowski J."/>
            <person name="Ruckert C."/>
        </authorList>
    </citation>
    <scope>NUCLEOTIDE SEQUENCE</scope>
    <source>
        <strain evidence="4">CGMCC 1.15478</strain>
    </source>
</reference>
<comment type="caution">
    <text evidence="4">The sequence shown here is derived from an EMBL/GenBank/DDBJ whole genome shotgun (WGS) entry which is preliminary data.</text>
</comment>
<evidence type="ECO:0000313" key="5">
    <source>
        <dbReference type="Proteomes" id="UP000641514"/>
    </source>
</evidence>
<dbReference type="InterPro" id="IPR006140">
    <property type="entry name" value="D-isomer_DH_NAD-bd"/>
</dbReference>
<evidence type="ECO:0000313" key="4">
    <source>
        <dbReference type="EMBL" id="GGC67753.1"/>
    </source>
</evidence>
<evidence type="ECO:0000256" key="2">
    <source>
        <dbReference type="ARBA" id="ARBA00023027"/>
    </source>
</evidence>
<evidence type="ECO:0000256" key="1">
    <source>
        <dbReference type="ARBA" id="ARBA00023002"/>
    </source>
</evidence>
<feature type="domain" description="D-isomer specific 2-hydroxyacid dehydrogenase NAD-binding" evidence="3">
    <location>
        <begin position="128"/>
        <end position="301"/>
    </location>
</feature>
<dbReference type="GO" id="GO:0016616">
    <property type="term" value="F:oxidoreductase activity, acting on the CH-OH group of donors, NAD or NADP as acceptor"/>
    <property type="evidence" value="ECO:0007669"/>
    <property type="project" value="UniProtKB-ARBA"/>
</dbReference>
<dbReference type="SUPFAM" id="SSF51735">
    <property type="entry name" value="NAD(P)-binding Rossmann-fold domains"/>
    <property type="match status" value="1"/>
</dbReference>
<dbReference type="CDD" id="cd05300">
    <property type="entry name" value="2-Hacid_dh_1"/>
    <property type="match status" value="1"/>
</dbReference>
<proteinExistence type="predicted"/>
<dbReference type="AlphaFoldDB" id="A0A916UDE3"/>
<keyword evidence="1" id="KW-0560">Oxidoreductase</keyword>
<sequence>MAFNQIVDNHTRASYGVNVTENPIIAVLHGSTKPDEDLLAPVLKQANVRFTTADDLPRALDGAQILFAYDFFSHAVPDAWSSANALEWIHIASAGVERFMFDELSDSDVVVTNSRGIFDPHIAEYVLGQILAFAKDFPTSWTLQQQREWKHRESERIAGKHAVVVGTGPIGRAIGRLLSAAGLRVTGSGRRAQTDDPDFGTIVAQEELPDVLRTADYVVSIAPSTPQTRHMFNAELFQAMKPTARFINVGRGDLTVTDDLVAALRDGTIAGAALDVTDPEPLPADHPLWTLDNVMITPHNAGDVVGWRDDLVTLFVENFERWTAGTELLNIVDKQRGYVPG</sequence>
<dbReference type="Gene3D" id="3.40.50.720">
    <property type="entry name" value="NAD(P)-binding Rossmann-like Domain"/>
    <property type="match status" value="2"/>
</dbReference>
<dbReference type="GO" id="GO:0051287">
    <property type="term" value="F:NAD binding"/>
    <property type="evidence" value="ECO:0007669"/>
    <property type="project" value="InterPro"/>
</dbReference>
<keyword evidence="5" id="KW-1185">Reference proteome</keyword>
<organism evidence="4 5">
    <name type="scientific">Hoyosella rhizosphaerae</name>
    <dbReference type="NCBI Taxonomy" id="1755582"/>
    <lineage>
        <taxon>Bacteria</taxon>
        <taxon>Bacillati</taxon>
        <taxon>Actinomycetota</taxon>
        <taxon>Actinomycetes</taxon>
        <taxon>Mycobacteriales</taxon>
        <taxon>Hoyosellaceae</taxon>
        <taxon>Hoyosella</taxon>
    </lineage>
</organism>
<dbReference type="PROSITE" id="PS00671">
    <property type="entry name" value="D_2_HYDROXYACID_DH_3"/>
    <property type="match status" value="1"/>
</dbReference>
<name>A0A916UDE3_9ACTN</name>
<dbReference type="SUPFAM" id="SSF52283">
    <property type="entry name" value="Formate/glycerate dehydrogenase catalytic domain-like"/>
    <property type="match status" value="1"/>
</dbReference>
<dbReference type="Pfam" id="PF02826">
    <property type="entry name" value="2-Hacid_dh_C"/>
    <property type="match status" value="1"/>
</dbReference>
<dbReference type="PANTHER" id="PTHR43333">
    <property type="entry name" value="2-HACID_DH_C DOMAIN-CONTAINING PROTEIN"/>
    <property type="match status" value="1"/>
</dbReference>
<keyword evidence="2" id="KW-0520">NAD</keyword>
<dbReference type="PANTHER" id="PTHR43333:SF1">
    <property type="entry name" value="D-ISOMER SPECIFIC 2-HYDROXYACID DEHYDROGENASE NAD-BINDING DOMAIN-CONTAINING PROTEIN"/>
    <property type="match status" value="1"/>
</dbReference>
<dbReference type="InterPro" id="IPR029753">
    <property type="entry name" value="D-isomer_DH_CS"/>
</dbReference>
<dbReference type="EMBL" id="BMJH01000002">
    <property type="protein sequence ID" value="GGC67753.1"/>
    <property type="molecule type" value="Genomic_DNA"/>
</dbReference>
<dbReference type="Proteomes" id="UP000641514">
    <property type="component" value="Unassembled WGS sequence"/>
</dbReference>
<protein>
    <submittedName>
        <fullName evidence="4">2-hydroxyacid dehydrogenase</fullName>
    </submittedName>
</protein>
<accession>A0A916UDE3</accession>
<dbReference type="FunFam" id="3.40.50.720:FF:000363">
    <property type="entry name" value="D-isomer specific 2-hydroxyacid dehydrogenase"/>
    <property type="match status" value="1"/>
</dbReference>
<reference evidence="4" key="2">
    <citation type="submission" date="2020-09" db="EMBL/GenBank/DDBJ databases">
        <authorList>
            <person name="Sun Q."/>
            <person name="Zhou Y."/>
        </authorList>
    </citation>
    <scope>NUCLEOTIDE SEQUENCE</scope>
    <source>
        <strain evidence="4">CGMCC 1.15478</strain>
    </source>
</reference>
<dbReference type="InterPro" id="IPR036291">
    <property type="entry name" value="NAD(P)-bd_dom_sf"/>
</dbReference>
<gene>
    <name evidence="4" type="ORF">GCM10011410_20560</name>
</gene>